<comment type="subunit">
    <text evidence="1">Component of the NuA4 histone acetyltransferase complex.</text>
</comment>
<dbReference type="Proteomes" id="UP000192927">
    <property type="component" value="Unassembled WGS sequence"/>
</dbReference>
<organism evidence="3 4">
    <name type="scientific">Lasallia pustulata</name>
    <dbReference type="NCBI Taxonomy" id="136370"/>
    <lineage>
        <taxon>Eukaryota</taxon>
        <taxon>Fungi</taxon>
        <taxon>Dikarya</taxon>
        <taxon>Ascomycota</taxon>
        <taxon>Pezizomycotina</taxon>
        <taxon>Lecanoromycetes</taxon>
        <taxon>OSLEUM clade</taxon>
        <taxon>Umbilicariomycetidae</taxon>
        <taxon>Umbilicariales</taxon>
        <taxon>Umbilicariaceae</taxon>
        <taxon>Lasallia</taxon>
    </lineage>
</organism>
<reference evidence="4" key="1">
    <citation type="submission" date="2017-03" db="EMBL/GenBank/DDBJ databases">
        <authorList>
            <person name="Sharma R."/>
            <person name="Thines M."/>
        </authorList>
    </citation>
    <scope>NUCLEOTIDE SEQUENCE [LARGE SCALE GENOMIC DNA]</scope>
</reference>
<evidence type="ECO:0000256" key="1">
    <source>
        <dbReference type="ARBA" id="ARBA00011353"/>
    </source>
</evidence>
<sequence length="148" mass="17982">MYAYHPEVRFKVEGDSRKEEVPAAKDRVKIIYDTLEALLQRWENVVKLQVKYYDAKHKPKTYNRRHGNKSAPILQPPELVSDKEEYEVKEILDKHNFQKEIWYEVKWKGWPEEYDQWIPDQDMEGVQELRRAYKVSLGDQRKKRCRKS</sequence>
<dbReference type="InterPro" id="IPR016197">
    <property type="entry name" value="Chromo-like_dom_sf"/>
</dbReference>
<dbReference type="GO" id="GO:0006338">
    <property type="term" value="P:chromatin remodeling"/>
    <property type="evidence" value="ECO:0007669"/>
    <property type="project" value="UniProtKB-ARBA"/>
</dbReference>
<dbReference type="SUPFAM" id="SSF54160">
    <property type="entry name" value="Chromo domain-like"/>
    <property type="match status" value="1"/>
</dbReference>
<evidence type="ECO:0000313" key="3">
    <source>
        <dbReference type="EMBL" id="SLM34246.1"/>
    </source>
</evidence>
<name>A0A1W5CTR2_9LECA</name>
<dbReference type="InterPro" id="IPR000953">
    <property type="entry name" value="Chromo/chromo_shadow_dom"/>
</dbReference>
<dbReference type="PROSITE" id="PS50013">
    <property type="entry name" value="CHROMO_2"/>
    <property type="match status" value="1"/>
</dbReference>
<dbReference type="EMBL" id="FWEW01000265">
    <property type="protein sequence ID" value="SLM34246.1"/>
    <property type="molecule type" value="Genomic_DNA"/>
</dbReference>
<accession>A0A1W5CTR2</accession>
<evidence type="ECO:0000313" key="4">
    <source>
        <dbReference type="Proteomes" id="UP000192927"/>
    </source>
</evidence>
<dbReference type="SMART" id="SM00298">
    <property type="entry name" value="CHROMO"/>
    <property type="match status" value="1"/>
</dbReference>
<dbReference type="InterPro" id="IPR023780">
    <property type="entry name" value="Chromo_domain"/>
</dbReference>
<evidence type="ECO:0000259" key="2">
    <source>
        <dbReference type="PROSITE" id="PS50013"/>
    </source>
</evidence>
<dbReference type="AlphaFoldDB" id="A0A1W5CTR2"/>
<keyword evidence="4" id="KW-1185">Reference proteome</keyword>
<protein>
    <submittedName>
        <fullName evidence="3">Chromo domain/shadow</fullName>
    </submittedName>
</protein>
<feature type="domain" description="Chromo" evidence="2">
    <location>
        <begin position="86"/>
        <end position="133"/>
    </location>
</feature>
<dbReference type="Pfam" id="PF00385">
    <property type="entry name" value="Chromo"/>
    <property type="match status" value="1"/>
</dbReference>
<proteinExistence type="predicted"/>
<dbReference type="Gene3D" id="2.40.50.40">
    <property type="match status" value="1"/>
</dbReference>